<evidence type="ECO:0000256" key="8">
    <source>
        <dbReference type="ARBA" id="ARBA00022723"/>
    </source>
</evidence>
<comment type="function">
    <text evidence="17">E3 RING-finger protein, member of the UBC2/RAD6 epistasis group. Associates to the E2 ubiquitin conjugating enzyme UBC2/RAD6 to form the UBC2-RAD18 ubiquitin ligase complex involved in postreplicative repair (PRR) of damaged DNA.</text>
</comment>
<dbReference type="GO" id="GO:0006301">
    <property type="term" value="P:DNA damage tolerance"/>
    <property type="evidence" value="ECO:0007669"/>
    <property type="project" value="InterPro"/>
</dbReference>
<dbReference type="PROSITE" id="PS50800">
    <property type="entry name" value="SAP"/>
    <property type="match status" value="1"/>
</dbReference>
<comment type="similarity">
    <text evidence="4 17">Belongs to the RAD18 family.</text>
</comment>
<dbReference type="InterPro" id="IPR001841">
    <property type="entry name" value="Znf_RING"/>
</dbReference>
<evidence type="ECO:0000313" key="21">
    <source>
        <dbReference type="EMBL" id="KAF4976428.1"/>
    </source>
</evidence>
<dbReference type="UniPathway" id="UPA00143"/>
<evidence type="ECO:0000256" key="6">
    <source>
        <dbReference type="ARBA" id="ARBA00015551"/>
    </source>
</evidence>
<keyword evidence="14 17" id="KW-0234">DNA repair</keyword>
<keyword evidence="8 17" id="KW-0479">Metal-binding</keyword>
<sequence length="488" mass="54086">MSDHDVPDSTDWLSTPLAGLAAVEGALRCQVCKDFFKTPMITSCCHTFCSLCIRRALSNDGKCPLCRTSEQELKLRSNWSMEETVEAFVKARVTTLDLARNKGTENATSKRKAEDDHHESDSAPEGKRLRSSARLRKSRPDTDTSPYTTPTEYDEVVEVPDDDDYEPEPEDGLVACPVCQSRMKEWQVFKHLETCTGPTPPPPQRKATSSSTPSFGQQRQQSKAPDRLPTLNYSMFRDQALRKKMSELGISNQGPRALLERRHKEWMTLWNANCDGVRPKKRHELLHDLDVWERTQGGRAPTTGRAVQNAAVIKDKDFDGAAWATKHDTSFKDLIANARKSRLEAKEKAEEGSKEPGPEVSASATLEGPSSIEQPQTLPPQTLPPTSSTTIPNVTYPDYPGHLDSTPAALPKTTPETYTATQPQPAVSLVDRVDPRKQPLYTTPEGVPQQSLYPHHDISINGNTDLRTQSLQTTTEGIPRHPPGNGGS</sequence>
<evidence type="ECO:0000256" key="11">
    <source>
        <dbReference type="ARBA" id="ARBA00022786"/>
    </source>
</evidence>
<dbReference type="InterPro" id="IPR017907">
    <property type="entry name" value="Znf_RING_CS"/>
</dbReference>
<dbReference type="InterPro" id="IPR013083">
    <property type="entry name" value="Znf_RING/FYVE/PHD"/>
</dbReference>
<organism evidence="21 22">
    <name type="scientific">Fusarium zealandicum</name>
    <dbReference type="NCBI Taxonomy" id="1053134"/>
    <lineage>
        <taxon>Eukaryota</taxon>
        <taxon>Fungi</taxon>
        <taxon>Dikarya</taxon>
        <taxon>Ascomycota</taxon>
        <taxon>Pezizomycotina</taxon>
        <taxon>Sordariomycetes</taxon>
        <taxon>Hypocreomycetidae</taxon>
        <taxon>Hypocreales</taxon>
        <taxon>Nectriaceae</taxon>
        <taxon>Fusarium</taxon>
        <taxon>Fusarium staphyleae species complex</taxon>
    </lineage>
</organism>
<evidence type="ECO:0000256" key="13">
    <source>
        <dbReference type="ARBA" id="ARBA00023125"/>
    </source>
</evidence>
<evidence type="ECO:0000256" key="15">
    <source>
        <dbReference type="ARBA" id="ARBA00023242"/>
    </source>
</evidence>
<keyword evidence="13 17" id="KW-0238">DNA-binding</keyword>
<accession>A0A8H4XJE5</accession>
<evidence type="ECO:0000259" key="19">
    <source>
        <dbReference type="PROSITE" id="PS50089"/>
    </source>
</evidence>
<reference evidence="21" key="1">
    <citation type="journal article" date="2020" name="BMC Genomics">
        <title>Correction to: Identification and distribution of gene clusters required for synthesis of sphingolipid metabolism inhibitors in diverse species of the filamentous fungus Fusarium.</title>
        <authorList>
            <person name="Kim H.S."/>
            <person name="Lohmar J.M."/>
            <person name="Busman M."/>
            <person name="Brown D.W."/>
            <person name="Naumann T.A."/>
            <person name="Divon H.H."/>
            <person name="Lysoe E."/>
            <person name="Uhlig S."/>
            <person name="Proctor R.H."/>
        </authorList>
    </citation>
    <scope>NUCLEOTIDE SEQUENCE</scope>
    <source>
        <strain evidence="21">NRRL 22465</strain>
    </source>
</reference>
<comment type="subcellular location">
    <subcellularLocation>
        <location evidence="2 17">Nucleus</location>
    </subcellularLocation>
</comment>
<proteinExistence type="inferred from homology"/>
<dbReference type="NCBIfam" id="TIGR00599">
    <property type="entry name" value="rad18"/>
    <property type="match status" value="1"/>
</dbReference>
<feature type="compositionally biased region" description="Basic and acidic residues" evidence="18">
    <location>
        <begin position="111"/>
        <end position="128"/>
    </location>
</feature>
<dbReference type="Pfam" id="PF13923">
    <property type="entry name" value="zf-C3HC4_2"/>
    <property type="match status" value="1"/>
</dbReference>
<dbReference type="FunFam" id="3.30.40.10:FF:000172">
    <property type="entry name" value="E3 ubiquitin-protein ligase RAD18"/>
    <property type="match status" value="1"/>
</dbReference>
<dbReference type="Proteomes" id="UP000635477">
    <property type="component" value="Unassembled WGS sequence"/>
</dbReference>
<evidence type="ECO:0000259" key="20">
    <source>
        <dbReference type="PROSITE" id="PS50800"/>
    </source>
</evidence>
<keyword evidence="7 17" id="KW-0808">Transferase</keyword>
<dbReference type="GO" id="GO:0008270">
    <property type="term" value="F:zinc ion binding"/>
    <property type="evidence" value="ECO:0007669"/>
    <property type="project" value="UniProtKB-KW"/>
</dbReference>
<dbReference type="InterPro" id="IPR004580">
    <property type="entry name" value="Rad18_fungi"/>
</dbReference>
<feature type="domain" description="RING-type" evidence="19">
    <location>
        <begin position="29"/>
        <end position="67"/>
    </location>
</feature>
<feature type="domain" description="SAP" evidence="20">
    <location>
        <begin position="233"/>
        <end position="267"/>
    </location>
</feature>
<keyword evidence="10 16" id="KW-0863">Zinc-finger</keyword>
<dbReference type="GO" id="GO:0005634">
    <property type="term" value="C:nucleus"/>
    <property type="evidence" value="ECO:0007669"/>
    <property type="project" value="UniProtKB-SubCell"/>
</dbReference>
<evidence type="ECO:0000256" key="3">
    <source>
        <dbReference type="ARBA" id="ARBA00004906"/>
    </source>
</evidence>
<dbReference type="GO" id="GO:0006281">
    <property type="term" value="P:DNA repair"/>
    <property type="evidence" value="ECO:0007669"/>
    <property type="project" value="UniProtKB-KW"/>
</dbReference>
<dbReference type="InterPro" id="IPR039577">
    <property type="entry name" value="Rad18"/>
</dbReference>
<name>A0A8H4XJE5_9HYPO</name>
<comment type="catalytic activity">
    <reaction evidence="1 17">
        <text>S-ubiquitinyl-[E2 ubiquitin-conjugating enzyme]-L-cysteine + [acceptor protein]-L-lysine = [E2 ubiquitin-conjugating enzyme]-L-cysteine + N(6)-ubiquitinyl-[acceptor protein]-L-lysine.</text>
        <dbReference type="EC" id="2.3.2.27"/>
    </reaction>
</comment>
<dbReference type="SMART" id="SM00513">
    <property type="entry name" value="SAP"/>
    <property type="match status" value="1"/>
</dbReference>
<dbReference type="InterPro" id="IPR006642">
    <property type="entry name" value="Rad18_UBZ4"/>
</dbReference>
<evidence type="ECO:0000256" key="12">
    <source>
        <dbReference type="ARBA" id="ARBA00022833"/>
    </source>
</evidence>
<feature type="compositionally biased region" description="Polar residues" evidence="18">
    <location>
        <begin position="414"/>
        <end position="425"/>
    </location>
</feature>
<evidence type="ECO:0000256" key="14">
    <source>
        <dbReference type="ARBA" id="ARBA00023204"/>
    </source>
</evidence>
<evidence type="ECO:0000256" key="1">
    <source>
        <dbReference type="ARBA" id="ARBA00000900"/>
    </source>
</evidence>
<feature type="compositionally biased region" description="Polar residues" evidence="18">
    <location>
        <begin position="206"/>
        <end position="223"/>
    </location>
</feature>
<feature type="region of interest" description="Disordered" evidence="18">
    <location>
        <begin position="342"/>
        <end position="463"/>
    </location>
</feature>
<dbReference type="GO" id="GO:0006513">
    <property type="term" value="P:protein monoubiquitination"/>
    <property type="evidence" value="ECO:0007669"/>
    <property type="project" value="InterPro"/>
</dbReference>
<dbReference type="EC" id="2.3.2.27" evidence="5 17"/>
<dbReference type="GO" id="GO:0061630">
    <property type="term" value="F:ubiquitin protein ligase activity"/>
    <property type="evidence" value="ECO:0007669"/>
    <property type="project" value="UniProtKB-UniRule"/>
</dbReference>
<keyword evidence="15 17" id="KW-0539">Nucleus</keyword>
<dbReference type="OrthoDB" id="9049620at2759"/>
<evidence type="ECO:0000256" key="10">
    <source>
        <dbReference type="ARBA" id="ARBA00022771"/>
    </source>
</evidence>
<evidence type="ECO:0000256" key="4">
    <source>
        <dbReference type="ARBA" id="ARBA00009506"/>
    </source>
</evidence>
<feature type="region of interest" description="Disordered" evidence="18">
    <location>
        <begin position="100"/>
        <end position="171"/>
    </location>
</feature>
<dbReference type="PANTHER" id="PTHR14134">
    <property type="entry name" value="E3 UBIQUITIN-PROTEIN LIGASE RAD18"/>
    <property type="match status" value="1"/>
</dbReference>
<feature type="region of interest" description="Disordered" evidence="18">
    <location>
        <begin position="193"/>
        <end position="228"/>
    </location>
</feature>
<keyword evidence="22" id="KW-1185">Reference proteome</keyword>
<dbReference type="GO" id="GO:0097505">
    <property type="term" value="C:Rad6-Rad18 complex"/>
    <property type="evidence" value="ECO:0007669"/>
    <property type="project" value="TreeGrafter"/>
</dbReference>
<evidence type="ECO:0000256" key="7">
    <source>
        <dbReference type="ARBA" id="ARBA00022679"/>
    </source>
</evidence>
<dbReference type="PROSITE" id="PS00518">
    <property type="entry name" value="ZF_RING_1"/>
    <property type="match status" value="1"/>
</dbReference>
<dbReference type="Gene3D" id="3.30.40.10">
    <property type="entry name" value="Zinc/RING finger domain, C3HC4 (zinc finger)"/>
    <property type="match status" value="1"/>
</dbReference>
<dbReference type="InterPro" id="IPR003034">
    <property type="entry name" value="SAP_dom"/>
</dbReference>
<dbReference type="SUPFAM" id="SSF57850">
    <property type="entry name" value="RING/U-box"/>
    <property type="match status" value="1"/>
</dbReference>
<evidence type="ECO:0000256" key="18">
    <source>
        <dbReference type="SAM" id="MobiDB-lite"/>
    </source>
</evidence>
<reference evidence="21" key="2">
    <citation type="submission" date="2020-05" db="EMBL/GenBank/DDBJ databases">
        <authorList>
            <person name="Kim H.-S."/>
            <person name="Proctor R.H."/>
            <person name="Brown D.W."/>
        </authorList>
    </citation>
    <scope>NUCLEOTIDE SEQUENCE</scope>
    <source>
        <strain evidence="21">NRRL 22465</strain>
    </source>
</reference>
<dbReference type="SMART" id="SM00734">
    <property type="entry name" value="ZnF_Rad18"/>
    <property type="match status" value="1"/>
</dbReference>
<keyword evidence="12 17" id="KW-0862">Zinc</keyword>
<comment type="subunit">
    <text evidence="17">Interacts with E2 UBC2, forming a complex with ubiquitin ligase activity.</text>
</comment>
<evidence type="ECO:0000256" key="5">
    <source>
        <dbReference type="ARBA" id="ARBA00012483"/>
    </source>
</evidence>
<dbReference type="GO" id="GO:0003697">
    <property type="term" value="F:single-stranded DNA binding"/>
    <property type="evidence" value="ECO:0007669"/>
    <property type="project" value="UniProtKB-UniRule"/>
</dbReference>
<dbReference type="AlphaFoldDB" id="A0A8H4XJE5"/>
<evidence type="ECO:0000256" key="9">
    <source>
        <dbReference type="ARBA" id="ARBA00022763"/>
    </source>
</evidence>
<keyword evidence="9 17" id="KW-0227">DNA damage</keyword>
<evidence type="ECO:0000313" key="22">
    <source>
        <dbReference type="Proteomes" id="UP000635477"/>
    </source>
</evidence>
<evidence type="ECO:0000256" key="16">
    <source>
        <dbReference type="PROSITE-ProRule" id="PRU00175"/>
    </source>
</evidence>
<feature type="compositionally biased region" description="Basic and acidic residues" evidence="18">
    <location>
        <begin position="342"/>
        <end position="357"/>
    </location>
</feature>
<comment type="caution">
    <text evidence="21">The sequence shown here is derived from an EMBL/GenBank/DDBJ whole genome shotgun (WGS) entry which is preliminary data.</text>
</comment>
<dbReference type="PANTHER" id="PTHR14134:SF2">
    <property type="entry name" value="E3 UBIQUITIN-PROTEIN LIGASE RAD18"/>
    <property type="match status" value="1"/>
</dbReference>
<dbReference type="SMART" id="SM00184">
    <property type="entry name" value="RING"/>
    <property type="match status" value="1"/>
</dbReference>
<evidence type="ECO:0000256" key="2">
    <source>
        <dbReference type="ARBA" id="ARBA00004123"/>
    </source>
</evidence>
<feature type="compositionally biased region" description="Acidic residues" evidence="18">
    <location>
        <begin position="152"/>
        <end position="171"/>
    </location>
</feature>
<dbReference type="EMBL" id="JABEYC010000535">
    <property type="protein sequence ID" value="KAF4976428.1"/>
    <property type="molecule type" value="Genomic_DNA"/>
</dbReference>
<comment type="pathway">
    <text evidence="3 17">Protein modification; protein ubiquitination.</text>
</comment>
<protein>
    <recommendedName>
        <fullName evidence="6 17">Postreplication repair E3 ubiquitin-protein ligase RAD18</fullName>
        <ecNumber evidence="5 17">2.3.2.27</ecNumber>
    </recommendedName>
    <alternativeName>
        <fullName evidence="17">RING-type E3 ubiquitin transferase RAD18</fullName>
    </alternativeName>
</protein>
<dbReference type="PROSITE" id="PS50089">
    <property type="entry name" value="ZF_RING_2"/>
    <property type="match status" value="1"/>
</dbReference>
<evidence type="ECO:0000256" key="17">
    <source>
        <dbReference type="RuleBase" id="RU368093"/>
    </source>
</evidence>
<gene>
    <name evidence="21" type="ORF">FZEAL_6908</name>
</gene>
<keyword evidence="11 17" id="KW-0833">Ubl conjugation pathway</keyword>